<reference evidence="1 2" key="1">
    <citation type="journal article" date="2012" name="J. Bacteriol.">
        <title>Complete genome sequence of Enterobacter aerogenes KCTC 2190.</title>
        <authorList>
            <person name="Shin S.H."/>
            <person name="Kim S."/>
            <person name="Kim J.Y."/>
            <person name="Lee S."/>
            <person name="Um Y."/>
            <person name="Oh M.K."/>
            <person name="Kim Y.R."/>
            <person name="Lee J."/>
            <person name="Yang K.S."/>
        </authorList>
    </citation>
    <scope>NUCLEOTIDE SEQUENCE [LARGE SCALE GENOMIC DNA]</scope>
    <source>
        <strain evidence="1 2">KCTC 2190</strain>
    </source>
</reference>
<keyword evidence="2" id="KW-1185">Reference proteome</keyword>
<name>A0A0H3FTM1_KLEAK</name>
<dbReference type="Proteomes" id="UP000008881">
    <property type="component" value="Chromosome"/>
</dbReference>
<proteinExistence type="predicted"/>
<dbReference type="AlphaFoldDB" id="A0A0H3FTM1"/>
<accession>A0A0H3FTM1</accession>
<dbReference type="KEGG" id="eae:EAE_21000"/>
<sequence>MPGLLQAVLRDIEVTVTKCELATALQEYLAPLEFRPADVDVIAE</sequence>
<dbReference type="HOGENOM" id="CLU_3215656_0_0_6"/>
<protein>
    <submittedName>
        <fullName evidence="1">Uncharacterized protein</fullName>
    </submittedName>
</protein>
<evidence type="ECO:0000313" key="2">
    <source>
        <dbReference type="Proteomes" id="UP000008881"/>
    </source>
</evidence>
<dbReference type="EMBL" id="CP002824">
    <property type="protein sequence ID" value="AEG99105.1"/>
    <property type="molecule type" value="Genomic_DNA"/>
</dbReference>
<evidence type="ECO:0000313" key="1">
    <source>
        <dbReference type="EMBL" id="AEG99105.1"/>
    </source>
</evidence>
<organism evidence="1 2">
    <name type="scientific">Klebsiella aerogenes (strain ATCC 13048 / DSM 30053 / CCUG 1429 / JCM 1235 / KCTC 2190 / NBRC 13534 / NCIMB 10102 / NCTC 10006 / CDC 819-56)</name>
    <name type="common">Enterobacter aerogenes</name>
    <dbReference type="NCBI Taxonomy" id="1028307"/>
    <lineage>
        <taxon>Bacteria</taxon>
        <taxon>Pseudomonadati</taxon>
        <taxon>Pseudomonadota</taxon>
        <taxon>Gammaproteobacteria</taxon>
        <taxon>Enterobacterales</taxon>
        <taxon>Enterobacteriaceae</taxon>
        <taxon>Klebsiella/Raoultella group</taxon>
        <taxon>Klebsiella</taxon>
    </lineage>
</organism>
<gene>
    <name evidence="1" type="ordered locus">EAE_21000</name>
</gene>